<proteinExistence type="predicted"/>
<keyword evidence="4" id="KW-1185">Reference proteome</keyword>
<keyword evidence="2" id="KW-1133">Transmembrane helix</keyword>
<dbReference type="AlphaFoldDB" id="A0A8J3YNY9"/>
<organism evidence="3 4">
    <name type="scientific">Virgisporangium aliadipatigenens</name>
    <dbReference type="NCBI Taxonomy" id="741659"/>
    <lineage>
        <taxon>Bacteria</taxon>
        <taxon>Bacillati</taxon>
        <taxon>Actinomycetota</taxon>
        <taxon>Actinomycetes</taxon>
        <taxon>Micromonosporales</taxon>
        <taxon>Micromonosporaceae</taxon>
        <taxon>Virgisporangium</taxon>
    </lineage>
</organism>
<sequence>MSKTQPWGGGRFMVLMAGTAMVGAAAVVGLTGLALGGAAIVSGIRRRVERMEVPPRELAHRQWQHARSALSSGARAWHSSTVARQDGNAVPAGTST</sequence>
<accession>A0A8J3YNY9</accession>
<evidence type="ECO:0000313" key="4">
    <source>
        <dbReference type="Proteomes" id="UP000619260"/>
    </source>
</evidence>
<evidence type="ECO:0000256" key="2">
    <source>
        <dbReference type="SAM" id="Phobius"/>
    </source>
</evidence>
<feature type="region of interest" description="Disordered" evidence="1">
    <location>
        <begin position="70"/>
        <end position="96"/>
    </location>
</feature>
<comment type="caution">
    <text evidence="3">The sequence shown here is derived from an EMBL/GenBank/DDBJ whole genome shotgun (WGS) entry which is preliminary data.</text>
</comment>
<gene>
    <name evidence="3" type="ORF">Val02_47980</name>
</gene>
<reference evidence="3" key="1">
    <citation type="submission" date="2021-01" db="EMBL/GenBank/DDBJ databases">
        <title>Whole genome shotgun sequence of Virgisporangium aliadipatigenens NBRC 105644.</title>
        <authorList>
            <person name="Komaki H."/>
            <person name="Tamura T."/>
        </authorList>
    </citation>
    <scope>NUCLEOTIDE SEQUENCE</scope>
    <source>
        <strain evidence="3">NBRC 105644</strain>
    </source>
</reference>
<keyword evidence="2" id="KW-0472">Membrane</keyword>
<evidence type="ECO:0000256" key="1">
    <source>
        <dbReference type="SAM" id="MobiDB-lite"/>
    </source>
</evidence>
<dbReference type="Proteomes" id="UP000619260">
    <property type="component" value="Unassembled WGS sequence"/>
</dbReference>
<protein>
    <submittedName>
        <fullName evidence="3">Uncharacterized protein</fullName>
    </submittedName>
</protein>
<evidence type="ECO:0000313" key="3">
    <source>
        <dbReference type="EMBL" id="GIJ47912.1"/>
    </source>
</evidence>
<name>A0A8J3YNY9_9ACTN</name>
<feature type="transmembrane region" description="Helical" evidence="2">
    <location>
        <begin position="12"/>
        <end position="41"/>
    </location>
</feature>
<dbReference type="EMBL" id="BOPF01000018">
    <property type="protein sequence ID" value="GIJ47912.1"/>
    <property type="molecule type" value="Genomic_DNA"/>
</dbReference>
<dbReference type="RefSeq" id="WP_203901414.1">
    <property type="nucleotide sequence ID" value="NZ_BOPF01000018.1"/>
</dbReference>
<keyword evidence="2" id="KW-0812">Transmembrane</keyword>